<dbReference type="GO" id="GO:0004896">
    <property type="term" value="F:cytokine receptor activity"/>
    <property type="evidence" value="ECO:0007669"/>
    <property type="project" value="TreeGrafter"/>
</dbReference>
<dbReference type="KEGG" id="sfm:108928869"/>
<sequence length="333" mass="37687">MAFALLSGLCALSVVLAVIPDPANVTVVSYNLGVVLEWDYPHEWHENVTFTASSSSYKANKIVCANQTERRCDFTKDVHHFGTYVFKVRAELQGEASRWVNTSDFSADKHTIIGPPGITLYSKDGDMEVELQDPVMRASTLREVYSMVTYNITFWKEGQEEEKIKKNTEQTRLMLPNLQPWTNYCVQAQVYINAYTRNGELSKVVCKATTSNGNVEPGVVAVVLVVSFLVTSTCILLTFFTGRVVYRGLRFFYPNAKLPEHFKQYLIEPPPSSFFVKSIPQVKEQFDPIVIVSEDAVERTDATEEPRETEEQNVEESAKDKIEMEKDLLLLPA</sequence>
<dbReference type="PROSITE" id="PS50853">
    <property type="entry name" value="FN3"/>
    <property type="match status" value="1"/>
</dbReference>
<feature type="chain" id="PRO_5034043079" evidence="3">
    <location>
        <begin position="18"/>
        <end position="333"/>
    </location>
</feature>
<dbReference type="GO" id="GO:0005886">
    <property type="term" value="C:plasma membrane"/>
    <property type="evidence" value="ECO:0007669"/>
    <property type="project" value="TreeGrafter"/>
</dbReference>
<dbReference type="InterPro" id="IPR003961">
    <property type="entry name" value="FN3_dom"/>
</dbReference>
<dbReference type="InterPro" id="IPR013783">
    <property type="entry name" value="Ig-like_fold"/>
</dbReference>
<proteinExistence type="predicted"/>
<organism evidence="5 6">
    <name type="scientific">Scleropages formosus</name>
    <name type="common">Asian bonytongue</name>
    <name type="synonym">Osteoglossum formosum</name>
    <dbReference type="NCBI Taxonomy" id="113540"/>
    <lineage>
        <taxon>Eukaryota</taxon>
        <taxon>Metazoa</taxon>
        <taxon>Chordata</taxon>
        <taxon>Craniata</taxon>
        <taxon>Vertebrata</taxon>
        <taxon>Euteleostomi</taxon>
        <taxon>Actinopterygii</taxon>
        <taxon>Neopterygii</taxon>
        <taxon>Teleostei</taxon>
        <taxon>Osteoglossocephala</taxon>
        <taxon>Osteoglossomorpha</taxon>
        <taxon>Osteoglossiformes</taxon>
        <taxon>Osteoglossidae</taxon>
        <taxon>Scleropages</taxon>
    </lineage>
</organism>
<accession>A0A8C9V4P4</accession>
<name>A0A8C9V4P4_SCLFO</name>
<keyword evidence="3" id="KW-0732">Signal</keyword>
<dbReference type="Pfam" id="PF09294">
    <property type="entry name" value="Interfer-bind"/>
    <property type="match status" value="1"/>
</dbReference>
<dbReference type="Proteomes" id="UP000694397">
    <property type="component" value="Chromosome 14"/>
</dbReference>
<evidence type="ECO:0000313" key="5">
    <source>
        <dbReference type="Ensembl" id="ENSSFOP00015021575.1"/>
    </source>
</evidence>
<keyword evidence="2" id="KW-0812">Transmembrane</keyword>
<evidence type="ECO:0000256" key="3">
    <source>
        <dbReference type="SAM" id="SignalP"/>
    </source>
</evidence>
<dbReference type="AlphaFoldDB" id="A0A8C9V4P4"/>
<dbReference type="GeneTree" id="ENSGT00940000158231"/>
<dbReference type="InterPro" id="IPR036116">
    <property type="entry name" value="FN3_sf"/>
</dbReference>
<dbReference type="Pfam" id="PF01108">
    <property type="entry name" value="Tissue_fac"/>
    <property type="match status" value="1"/>
</dbReference>
<dbReference type="SUPFAM" id="SSF49265">
    <property type="entry name" value="Fibronectin type III"/>
    <property type="match status" value="2"/>
</dbReference>
<dbReference type="OrthoDB" id="8724082at2759"/>
<feature type="transmembrane region" description="Helical" evidence="2">
    <location>
        <begin position="219"/>
        <end position="240"/>
    </location>
</feature>
<evidence type="ECO:0000256" key="2">
    <source>
        <dbReference type="SAM" id="Phobius"/>
    </source>
</evidence>
<reference evidence="5" key="2">
    <citation type="submission" date="2025-08" db="UniProtKB">
        <authorList>
            <consortium name="Ensembl"/>
        </authorList>
    </citation>
    <scope>IDENTIFICATION</scope>
</reference>
<dbReference type="PANTHER" id="PTHR20859:SF46">
    <property type="entry name" value="INTERFERON GAMMA RECEPTOR 2"/>
    <property type="match status" value="1"/>
</dbReference>
<protein>
    <submittedName>
        <fullName evidence="5">Interleukin 10 receptor subunit beta</fullName>
    </submittedName>
</protein>
<keyword evidence="2" id="KW-0472">Membrane</keyword>
<feature type="region of interest" description="Disordered" evidence="1">
    <location>
        <begin position="297"/>
        <end position="333"/>
    </location>
</feature>
<evidence type="ECO:0000256" key="1">
    <source>
        <dbReference type="SAM" id="MobiDB-lite"/>
    </source>
</evidence>
<keyword evidence="6" id="KW-1185">Reference proteome</keyword>
<dbReference type="Gene3D" id="2.60.40.10">
    <property type="entry name" value="Immunoglobulins"/>
    <property type="match status" value="2"/>
</dbReference>
<dbReference type="InterPro" id="IPR015373">
    <property type="entry name" value="Interferon/interleukin_rcp_dom"/>
</dbReference>
<feature type="domain" description="Fibronectin type-III" evidence="4">
    <location>
        <begin position="112"/>
        <end position="213"/>
    </location>
</feature>
<reference evidence="5 6" key="1">
    <citation type="submission" date="2019-04" db="EMBL/GenBank/DDBJ databases">
        <authorList>
            <consortium name="Wellcome Sanger Institute Data Sharing"/>
        </authorList>
    </citation>
    <scope>NUCLEOTIDE SEQUENCE [LARGE SCALE GENOMIC DNA]</scope>
</reference>
<gene>
    <name evidence="5" type="primary">IL10RB</name>
</gene>
<evidence type="ECO:0000259" key="4">
    <source>
        <dbReference type="PROSITE" id="PS50853"/>
    </source>
</evidence>
<dbReference type="InterPro" id="IPR050650">
    <property type="entry name" value="Type-II_Cytokine-TF_Rcpt"/>
</dbReference>
<evidence type="ECO:0000313" key="6">
    <source>
        <dbReference type="Proteomes" id="UP000694397"/>
    </source>
</evidence>
<keyword evidence="2" id="KW-1133">Transmembrane helix</keyword>
<feature type="signal peptide" evidence="3">
    <location>
        <begin position="1"/>
        <end position="17"/>
    </location>
</feature>
<dbReference type="PANTHER" id="PTHR20859">
    <property type="entry name" value="INTERFERON/INTERLEUKIN RECEPTOR"/>
    <property type="match status" value="1"/>
</dbReference>
<reference evidence="5" key="3">
    <citation type="submission" date="2025-09" db="UniProtKB">
        <authorList>
            <consortium name="Ensembl"/>
        </authorList>
    </citation>
    <scope>IDENTIFICATION</scope>
</reference>
<dbReference type="Ensembl" id="ENSSFOT00015021816.2">
    <property type="protein sequence ID" value="ENSSFOP00015021575.1"/>
    <property type="gene ID" value="ENSSFOG00015013899.2"/>
</dbReference>